<name>A0AAI8G5Y1_9FLAO</name>
<protein>
    <submittedName>
        <fullName evidence="1">Uncharacterized protein</fullName>
    </submittedName>
</protein>
<reference evidence="1 2" key="1">
    <citation type="journal article" date="2016" name="J. Zhejiang Univ. Sci. B">
        <title>Antibiotic resistance mechanisms of Myroides sp.</title>
        <authorList>
            <person name="Hu S."/>
            <person name="Yuan S."/>
            <person name="Qu H."/>
            <person name="Jiang T."/>
            <person name="Zhou Y."/>
            <person name="Wang M."/>
            <person name="Ming D."/>
        </authorList>
    </citation>
    <scope>NUCLEOTIDE SEQUENCE [LARGE SCALE GENOMIC DNA]</scope>
    <source>
        <strain evidence="1 2">PR63039</strain>
    </source>
</reference>
<dbReference type="AlphaFoldDB" id="A0AAI8G5Y1"/>
<evidence type="ECO:0000313" key="2">
    <source>
        <dbReference type="Proteomes" id="UP000069030"/>
    </source>
</evidence>
<evidence type="ECO:0000313" key="1">
    <source>
        <dbReference type="EMBL" id="ALU27216.1"/>
    </source>
</evidence>
<proteinExistence type="predicted"/>
<organism evidence="1 2">
    <name type="scientific">Myroides odoratimimus</name>
    <dbReference type="NCBI Taxonomy" id="76832"/>
    <lineage>
        <taxon>Bacteria</taxon>
        <taxon>Pseudomonadati</taxon>
        <taxon>Bacteroidota</taxon>
        <taxon>Flavobacteriia</taxon>
        <taxon>Flavobacteriales</taxon>
        <taxon>Flavobacteriaceae</taxon>
        <taxon>Myroides</taxon>
    </lineage>
</organism>
<gene>
    <name evidence="1" type="ORF">AS202_14055</name>
</gene>
<sequence length="76" mass="9292">MDYFFILLISIIKHKLINYSLRTYLIFNLQLSINYDIKPKYTKQKISYKSDILKNQMTSPKYEKYNKRTLIKKAYT</sequence>
<dbReference type="EMBL" id="CP013690">
    <property type="protein sequence ID" value="ALU27216.1"/>
    <property type="molecule type" value="Genomic_DNA"/>
</dbReference>
<dbReference type="Proteomes" id="UP000069030">
    <property type="component" value="Chromosome"/>
</dbReference>
<dbReference type="KEGG" id="mod:AS202_14055"/>
<accession>A0AAI8G5Y1</accession>